<dbReference type="OrthoDB" id="1739579at2759"/>
<gene>
    <name evidence="1" type="ORF">HRI_004005300</name>
</gene>
<dbReference type="EMBL" id="BSYR01000037">
    <property type="protein sequence ID" value="GMJ03361.1"/>
    <property type="molecule type" value="Genomic_DNA"/>
</dbReference>
<name>A0A9W7IX05_HIBTR</name>
<dbReference type="Proteomes" id="UP001165190">
    <property type="component" value="Unassembled WGS sequence"/>
</dbReference>
<dbReference type="SUPFAM" id="SSF49785">
    <property type="entry name" value="Galactose-binding domain-like"/>
    <property type="match status" value="1"/>
</dbReference>
<reference evidence="1" key="1">
    <citation type="submission" date="2023-05" db="EMBL/GenBank/DDBJ databases">
        <title>Genome and transcriptome analyses reveal genes involved in the formation of fine ridges on petal epidermal cells in Hibiscus trionum.</title>
        <authorList>
            <person name="Koshimizu S."/>
            <person name="Masuda S."/>
            <person name="Ishii T."/>
            <person name="Shirasu K."/>
            <person name="Hoshino A."/>
            <person name="Arita M."/>
        </authorList>
    </citation>
    <scope>NUCLEOTIDE SEQUENCE</scope>
    <source>
        <strain evidence="1">Hamamatsu line</strain>
    </source>
</reference>
<dbReference type="InterPro" id="IPR008979">
    <property type="entry name" value="Galactose-bd-like_sf"/>
</dbReference>
<comment type="caution">
    <text evidence="1">The sequence shown here is derived from an EMBL/GenBank/DDBJ whole genome shotgun (WGS) entry which is preliminary data.</text>
</comment>
<organism evidence="1 2">
    <name type="scientific">Hibiscus trionum</name>
    <name type="common">Flower of an hour</name>
    <dbReference type="NCBI Taxonomy" id="183268"/>
    <lineage>
        <taxon>Eukaryota</taxon>
        <taxon>Viridiplantae</taxon>
        <taxon>Streptophyta</taxon>
        <taxon>Embryophyta</taxon>
        <taxon>Tracheophyta</taxon>
        <taxon>Spermatophyta</taxon>
        <taxon>Magnoliopsida</taxon>
        <taxon>eudicotyledons</taxon>
        <taxon>Gunneridae</taxon>
        <taxon>Pentapetalae</taxon>
        <taxon>rosids</taxon>
        <taxon>malvids</taxon>
        <taxon>Malvales</taxon>
        <taxon>Malvaceae</taxon>
        <taxon>Malvoideae</taxon>
        <taxon>Hibiscus</taxon>
    </lineage>
</organism>
<proteinExistence type="predicted"/>
<evidence type="ECO:0000313" key="1">
    <source>
        <dbReference type="EMBL" id="GMJ03361.1"/>
    </source>
</evidence>
<dbReference type="AlphaFoldDB" id="A0A9W7IX05"/>
<evidence type="ECO:0000313" key="2">
    <source>
        <dbReference type="Proteomes" id="UP001165190"/>
    </source>
</evidence>
<keyword evidence="2" id="KW-1185">Reference proteome</keyword>
<sequence>MDIKGDEPFLQDGSQIVLHIESLGHSLHAFINGKLAGSGTGNSGNVKVKVDIPITVVPGKNTIDLLSLTVRLQVQFLFTKIYIIIN</sequence>
<accession>A0A9W7IX05</accession>
<protein>
    <submittedName>
        <fullName evidence="1">Beta-galactosidase 8</fullName>
    </submittedName>
</protein>